<evidence type="ECO:0000313" key="1">
    <source>
        <dbReference type="EMBL" id="KAK8852039.1"/>
    </source>
</evidence>
<protein>
    <submittedName>
        <fullName evidence="1">Uncharacterized protein</fullName>
    </submittedName>
</protein>
<name>A0ABR2HTS4_9PEZI</name>
<gene>
    <name evidence="1" type="ORF">PGQ11_014518</name>
</gene>
<dbReference type="Proteomes" id="UP001390339">
    <property type="component" value="Unassembled WGS sequence"/>
</dbReference>
<sequence length="125" mass="13637">MTVRIRKMVSSHAILAIGQLRTCFDAPQILVFRLRGIVGVGSYEMGNEQPGNRALGMEWSPNWFPKFNLWIMASQLAGSAHPGSSLRRIQTVERPNRGLFGGSDSTVPLFISLCNAPNPVARGGV</sequence>
<organism evidence="1 2">
    <name type="scientific">Apiospora arundinis</name>
    <dbReference type="NCBI Taxonomy" id="335852"/>
    <lineage>
        <taxon>Eukaryota</taxon>
        <taxon>Fungi</taxon>
        <taxon>Dikarya</taxon>
        <taxon>Ascomycota</taxon>
        <taxon>Pezizomycotina</taxon>
        <taxon>Sordariomycetes</taxon>
        <taxon>Xylariomycetidae</taxon>
        <taxon>Amphisphaeriales</taxon>
        <taxon>Apiosporaceae</taxon>
        <taxon>Apiospora</taxon>
    </lineage>
</organism>
<keyword evidence="2" id="KW-1185">Reference proteome</keyword>
<dbReference type="EMBL" id="JAPCWZ010000009">
    <property type="protein sequence ID" value="KAK8852039.1"/>
    <property type="molecule type" value="Genomic_DNA"/>
</dbReference>
<reference evidence="1 2" key="1">
    <citation type="journal article" date="2024" name="IMA Fungus">
        <title>Apiospora arundinis, a panoply of carbohydrate-active enzymes and secondary metabolites.</title>
        <authorList>
            <person name="Sorensen T."/>
            <person name="Petersen C."/>
            <person name="Muurmann A.T."/>
            <person name="Christiansen J.V."/>
            <person name="Brundto M.L."/>
            <person name="Overgaard C.K."/>
            <person name="Boysen A.T."/>
            <person name="Wollenberg R.D."/>
            <person name="Larsen T.O."/>
            <person name="Sorensen J.L."/>
            <person name="Nielsen K.L."/>
            <person name="Sondergaard T.E."/>
        </authorList>
    </citation>
    <scope>NUCLEOTIDE SEQUENCE [LARGE SCALE GENOMIC DNA]</scope>
    <source>
        <strain evidence="1 2">AAU 773</strain>
    </source>
</reference>
<proteinExistence type="predicted"/>
<comment type="caution">
    <text evidence="1">The sequence shown here is derived from an EMBL/GenBank/DDBJ whole genome shotgun (WGS) entry which is preliminary data.</text>
</comment>
<evidence type="ECO:0000313" key="2">
    <source>
        <dbReference type="Proteomes" id="UP001390339"/>
    </source>
</evidence>
<accession>A0ABR2HTS4</accession>